<organism evidence="2 3">
    <name type="scientific">Sphingopyxis panaciterrulae</name>
    <dbReference type="NCBI Taxonomy" id="462372"/>
    <lineage>
        <taxon>Bacteria</taxon>
        <taxon>Pseudomonadati</taxon>
        <taxon>Pseudomonadota</taxon>
        <taxon>Alphaproteobacteria</taxon>
        <taxon>Sphingomonadales</taxon>
        <taxon>Sphingomonadaceae</taxon>
        <taxon>Sphingopyxis</taxon>
    </lineage>
</organism>
<evidence type="ECO:0000313" key="2">
    <source>
        <dbReference type="EMBL" id="MBB5706812.1"/>
    </source>
</evidence>
<keyword evidence="1" id="KW-1133">Transmembrane helix</keyword>
<dbReference type="AlphaFoldDB" id="A0A7W9EQM0"/>
<keyword evidence="1" id="KW-0472">Membrane</keyword>
<feature type="transmembrane region" description="Helical" evidence="1">
    <location>
        <begin position="46"/>
        <end position="71"/>
    </location>
</feature>
<proteinExistence type="predicted"/>
<accession>A0A7W9EQM0</accession>
<feature type="transmembrane region" description="Helical" evidence="1">
    <location>
        <begin position="156"/>
        <end position="177"/>
    </location>
</feature>
<name>A0A7W9EQM0_9SPHN</name>
<evidence type="ECO:0000313" key="3">
    <source>
        <dbReference type="Proteomes" id="UP000537161"/>
    </source>
</evidence>
<sequence>MTRDPSPKGIGGAVGWPIAIALAAAMLAGIFAGYNQAAVENGGEPLPAWLGPLVGIGFCAIAGAFYLRAYGAVWRQRSPRKRRYWLALGVAALVGALIGVWSMADSDTPVAEVAMIADGPVSPGFAIGASLLWLLGLAVSMILYHRAIDDHEERAWLWASLAGWYSFVFPAPVWWMLHRADLAPPVDAMALFLLSLVVNAVIYLWMKFRR</sequence>
<feature type="transmembrane region" description="Helical" evidence="1">
    <location>
        <begin position="189"/>
        <end position="206"/>
    </location>
</feature>
<dbReference type="RefSeq" id="WP_184098055.1">
    <property type="nucleotide sequence ID" value="NZ_JACIJH010000006.1"/>
</dbReference>
<feature type="transmembrane region" description="Helical" evidence="1">
    <location>
        <begin position="83"/>
        <end position="104"/>
    </location>
</feature>
<evidence type="ECO:0000256" key="1">
    <source>
        <dbReference type="SAM" id="Phobius"/>
    </source>
</evidence>
<keyword evidence="3" id="KW-1185">Reference proteome</keyword>
<gene>
    <name evidence="2" type="ORF">FHR21_002171</name>
</gene>
<reference evidence="2 3" key="1">
    <citation type="submission" date="2020-08" db="EMBL/GenBank/DDBJ databases">
        <title>Genomic Encyclopedia of Type Strains, Phase IV (KMG-IV): sequencing the most valuable type-strain genomes for metagenomic binning, comparative biology and taxonomic classification.</title>
        <authorList>
            <person name="Goeker M."/>
        </authorList>
    </citation>
    <scope>NUCLEOTIDE SEQUENCE [LARGE SCALE GENOMIC DNA]</scope>
    <source>
        <strain evidence="2 3">DSM 27163</strain>
    </source>
</reference>
<keyword evidence="1" id="KW-0812">Transmembrane</keyword>
<feature type="transmembrane region" description="Helical" evidence="1">
    <location>
        <begin position="124"/>
        <end position="144"/>
    </location>
</feature>
<protein>
    <submittedName>
        <fullName evidence="2">Uncharacterized protein</fullName>
    </submittedName>
</protein>
<dbReference type="EMBL" id="JACIJH010000006">
    <property type="protein sequence ID" value="MBB5706812.1"/>
    <property type="molecule type" value="Genomic_DNA"/>
</dbReference>
<feature type="transmembrane region" description="Helical" evidence="1">
    <location>
        <begin position="12"/>
        <end position="34"/>
    </location>
</feature>
<dbReference type="Proteomes" id="UP000537161">
    <property type="component" value="Unassembled WGS sequence"/>
</dbReference>
<comment type="caution">
    <text evidence="2">The sequence shown here is derived from an EMBL/GenBank/DDBJ whole genome shotgun (WGS) entry which is preliminary data.</text>
</comment>